<feature type="compositionally biased region" description="Polar residues" evidence="1">
    <location>
        <begin position="124"/>
        <end position="146"/>
    </location>
</feature>
<evidence type="ECO:0000256" key="2">
    <source>
        <dbReference type="SAM" id="Phobius"/>
    </source>
</evidence>
<proteinExistence type="predicted"/>
<gene>
    <name evidence="3" type="ORF">FFLO_00976</name>
</gene>
<reference evidence="3" key="1">
    <citation type="submission" date="2020-04" db="EMBL/GenBank/DDBJ databases">
        <title>Analysis of mating type loci in Filobasidium floriforme.</title>
        <authorList>
            <person name="Nowrousian M."/>
        </authorList>
    </citation>
    <scope>NUCLEOTIDE SEQUENCE</scope>
    <source>
        <strain evidence="3">CBS 6242</strain>
    </source>
</reference>
<feature type="transmembrane region" description="Helical" evidence="2">
    <location>
        <begin position="381"/>
        <end position="402"/>
    </location>
</feature>
<sequence>MVGLSYIPICPWVSSAHQTTSIALSFYFDVLSQLSLPLSLFNLTHTADQQLITMSWADVAKKNAPPESEQPHPDQALLEGQHFEGETPAQHGIGDHGVQVIDRDTFENPAPAEPVKAETLQPLDLNSSPAPNDPANTDPRTSSSAPKATDAPKGSEIKVPSAQEVGKKVDESVEKGKQTAKDAEEKGKQVAKDAEAKGKAAARDVEKKAERAADKVEETAKEVKGASKQLARDAEVKGKELVDNAAEKTKEVANDVEKKAKQLKREAKAEIQHAENVAAQYIERAKELVLRPGALGGLMGVANVGLLGTIGYYAYTRRNVPWDRNYVGATAASVLALFGIEGVVAEQFAQTPEGKEEIARAKQEGSKFYVNAREVILRPGVAGGLLGAVNVAVLSAVGYLGYQNWDRRVWDRKIVAGIVSGLISLSAVEGLAGNVWKQKREGKA</sequence>
<feature type="transmembrane region" description="Helical" evidence="2">
    <location>
        <begin position="294"/>
        <end position="314"/>
    </location>
</feature>
<accession>A0A8K0JQB8</accession>
<keyword evidence="4" id="KW-1185">Reference proteome</keyword>
<organism evidence="3 4">
    <name type="scientific">Filobasidium floriforme</name>
    <dbReference type="NCBI Taxonomy" id="5210"/>
    <lineage>
        <taxon>Eukaryota</taxon>
        <taxon>Fungi</taxon>
        <taxon>Dikarya</taxon>
        <taxon>Basidiomycota</taxon>
        <taxon>Agaricomycotina</taxon>
        <taxon>Tremellomycetes</taxon>
        <taxon>Filobasidiales</taxon>
        <taxon>Filobasidiaceae</taxon>
        <taxon>Filobasidium</taxon>
    </lineage>
</organism>
<name>A0A8K0JQB8_9TREE</name>
<evidence type="ECO:0000256" key="1">
    <source>
        <dbReference type="SAM" id="MobiDB-lite"/>
    </source>
</evidence>
<keyword evidence="2" id="KW-1133">Transmembrane helix</keyword>
<evidence type="ECO:0000313" key="3">
    <source>
        <dbReference type="EMBL" id="KAG7571012.1"/>
    </source>
</evidence>
<feature type="transmembrane region" description="Helical" evidence="2">
    <location>
        <begin position="414"/>
        <end position="436"/>
    </location>
</feature>
<dbReference type="AlphaFoldDB" id="A0A8K0JQB8"/>
<keyword evidence="2" id="KW-0472">Membrane</keyword>
<comment type="caution">
    <text evidence="3">The sequence shown here is derived from an EMBL/GenBank/DDBJ whole genome shotgun (WGS) entry which is preliminary data.</text>
</comment>
<protein>
    <submittedName>
        <fullName evidence="3">Uncharacterized protein</fullName>
    </submittedName>
</protein>
<feature type="region of interest" description="Disordered" evidence="1">
    <location>
        <begin position="116"/>
        <end position="216"/>
    </location>
</feature>
<keyword evidence="2" id="KW-0812">Transmembrane</keyword>
<feature type="compositionally biased region" description="Basic and acidic residues" evidence="1">
    <location>
        <begin position="165"/>
        <end position="216"/>
    </location>
</feature>
<dbReference type="Proteomes" id="UP000812966">
    <property type="component" value="Unassembled WGS sequence"/>
</dbReference>
<evidence type="ECO:0000313" key="4">
    <source>
        <dbReference type="Proteomes" id="UP000812966"/>
    </source>
</evidence>
<dbReference type="EMBL" id="JABELV010000012">
    <property type="protein sequence ID" value="KAG7571012.1"/>
    <property type="molecule type" value="Genomic_DNA"/>
</dbReference>